<accession>A0A6M5Z1X7</accession>
<keyword evidence="2" id="KW-1185">Reference proteome</keyword>
<gene>
    <name evidence="1" type="ORF">FTUN_8068</name>
</gene>
<protein>
    <submittedName>
        <fullName evidence="1">Uncharacterized protein</fullName>
    </submittedName>
</protein>
<sequence length="95" mass="10637">MGARFDPPSPLRPARGRECVSFHRAATDSEPAGLVGRRGFTRSRLVSILVNICDRRLGAGTPARPEGQFRMRVRAERTCRRMMRLVVNSADRSGR</sequence>
<reference evidence="2" key="1">
    <citation type="submission" date="2020-05" db="EMBL/GenBank/DDBJ databases">
        <title>Frigoriglobus tundricola gen. nov., sp. nov., a psychrotolerant cellulolytic planctomycete of the family Gemmataceae with two divergent copies of 16S rRNA gene.</title>
        <authorList>
            <person name="Kulichevskaya I.S."/>
            <person name="Ivanova A.A."/>
            <person name="Naumoff D.G."/>
            <person name="Beletsky A.V."/>
            <person name="Rijpstra W.I.C."/>
            <person name="Sinninghe Damste J.S."/>
            <person name="Mardanov A.V."/>
            <person name="Ravin N.V."/>
            <person name="Dedysh S.N."/>
        </authorList>
    </citation>
    <scope>NUCLEOTIDE SEQUENCE [LARGE SCALE GENOMIC DNA]</scope>
    <source>
        <strain evidence="2">PL17</strain>
    </source>
</reference>
<dbReference type="EMBL" id="CP053452">
    <property type="protein sequence ID" value="QJX00438.1"/>
    <property type="molecule type" value="Genomic_DNA"/>
</dbReference>
<evidence type="ECO:0000313" key="1">
    <source>
        <dbReference type="EMBL" id="QJX00438.1"/>
    </source>
</evidence>
<dbReference type="AlphaFoldDB" id="A0A6M5Z1X7"/>
<organism evidence="1 2">
    <name type="scientific">Frigoriglobus tundricola</name>
    <dbReference type="NCBI Taxonomy" id="2774151"/>
    <lineage>
        <taxon>Bacteria</taxon>
        <taxon>Pseudomonadati</taxon>
        <taxon>Planctomycetota</taxon>
        <taxon>Planctomycetia</taxon>
        <taxon>Gemmatales</taxon>
        <taxon>Gemmataceae</taxon>
        <taxon>Frigoriglobus</taxon>
    </lineage>
</organism>
<proteinExistence type="predicted"/>
<dbReference type="Proteomes" id="UP000503447">
    <property type="component" value="Chromosome"/>
</dbReference>
<name>A0A6M5Z1X7_9BACT</name>
<evidence type="ECO:0000313" key="2">
    <source>
        <dbReference type="Proteomes" id="UP000503447"/>
    </source>
</evidence>
<dbReference type="KEGG" id="ftj:FTUN_8068"/>